<dbReference type="EMBL" id="RKJW01000001">
    <property type="protein sequence ID" value="RPA29168.1"/>
    <property type="molecule type" value="Genomic_DNA"/>
</dbReference>
<feature type="compositionally biased region" description="Low complexity" evidence="1">
    <location>
        <begin position="1"/>
        <end position="13"/>
    </location>
</feature>
<protein>
    <submittedName>
        <fullName evidence="2">Uncharacterized protein</fullName>
    </submittedName>
</protein>
<name>A0AAX1XCT1_BURML</name>
<sequence length="73" mass="8492">MCGSTTRRSAARASRSRCPRSRRRAASRTRAAPLLDATRAAIRATRRRSRFFVFFAVSAVRRCRPRGWIRRIR</sequence>
<evidence type="ECO:0000256" key="1">
    <source>
        <dbReference type="SAM" id="MobiDB-lite"/>
    </source>
</evidence>
<dbReference type="Proteomes" id="UP000269379">
    <property type="component" value="Unassembled WGS sequence"/>
</dbReference>
<reference evidence="3" key="1">
    <citation type="submission" date="2018-10" db="EMBL/GenBank/DDBJ databases">
        <title>FDA dAtabase for Regulatory Grade micrObial Sequences (FDA-ARGOS): Supporting development and validation of Infectious Disease Dx tests.</title>
        <authorList>
            <person name="Minogue T."/>
            <person name="Wolcott M."/>
            <person name="Wasieloski L."/>
            <person name="Aguilar W."/>
            <person name="Moore D."/>
            <person name="Jaissle J."/>
            <person name="Tallon L."/>
            <person name="Sadzewicz L."/>
            <person name="Zhao X."/>
            <person name="Vavikolanu K."/>
            <person name="Mehta A."/>
            <person name="Aluvathingal J."/>
            <person name="Nadendla S."/>
            <person name="Yan Y."/>
            <person name="Sichtig H."/>
        </authorList>
    </citation>
    <scope>NUCLEOTIDE SEQUENCE [LARGE SCALE GENOMIC DNA]</scope>
    <source>
        <strain evidence="3">FDAARGOS_588</strain>
    </source>
</reference>
<dbReference type="AlphaFoldDB" id="A0AAX1XCT1"/>
<comment type="caution">
    <text evidence="2">The sequence shown here is derived from an EMBL/GenBank/DDBJ whole genome shotgun (WGS) entry which is preliminary data.</text>
</comment>
<organism evidence="2 3">
    <name type="scientific">Burkholderia mallei</name>
    <name type="common">Pseudomonas mallei</name>
    <dbReference type="NCBI Taxonomy" id="13373"/>
    <lineage>
        <taxon>Bacteria</taxon>
        <taxon>Pseudomonadati</taxon>
        <taxon>Pseudomonadota</taxon>
        <taxon>Betaproteobacteria</taxon>
        <taxon>Burkholderiales</taxon>
        <taxon>Burkholderiaceae</taxon>
        <taxon>Burkholderia</taxon>
        <taxon>pseudomallei group</taxon>
    </lineage>
</organism>
<evidence type="ECO:0000313" key="2">
    <source>
        <dbReference type="EMBL" id="RPA29168.1"/>
    </source>
</evidence>
<feature type="region of interest" description="Disordered" evidence="1">
    <location>
        <begin position="1"/>
        <end position="31"/>
    </location>
</feature>
<proteinExistence type="predicted"/>
<gene>
    <name evidence="2" type="ORF">EGT70_06090</name>
</gene>
<accession>A0AAX1XCT1</accession>
<evidence type="ECO:0000313" key="3">
    <source>
        <dbReference type="Proteomes" id="UP000269379"/>
    </source>
</evidence>
<feature type="compositionally biased region" description="Basic residues" evidence="1">
    <location>
        <begin position="14"/>
        <end position="27"/>
    </location>
</feature>